<evidence type="ECO:0000313" key="4">
    <source>
        <dbReference type="Proteomes" id="UP000237752"/>
    </source>
</evidence>
<feature type="compositionally biased region" description="Basic and acidic residues" evidence="1">
    <location>
        <begin position="193"/>
        <end position="209"/>
    </location>
</feature>
<evidence type="ECO:0000256" key="2">
    <source>
        <dbReference type="SAM" id="SignalP"/>
    </source>
</evidence>
<feature type="region of interest" description="Disordered" evidence="1">
    <location>
        <begin position="189"/>
        <end position="209"/>
    </location>
</feature>
<keyword evidence="4" id="KW-1185">Reference proteome</keyword>
<protein>
    <recommendedName>
        <fullName evidence="5">Copper(I)-binding protein</fullName>
    </recommendedName>
</protein>
<evidence type="ECO:0000256" key="1">
    <source>
        <dbReference type="SAM" id="MobiDB-lite"/>
    </source>
</evidence>
<evidence type="ECO:0000313" key="3">
    <source>
        <dbReference type="EMBL" id="PRZ43204.1"/>
    </source>
</evidence>
<sequence>MSQTASVKTSTPARRPRRKAFAAVALPIAATMMLAGCSAGQITQTADQRSEVPGTTADLGNLHVRAAEVSPPTSGHYFSKGSTMYLEMQIANDGAEDQLTAATIDGVDAKLEGPSASSAPRNAESTGAGLASTITIAEQGITSIGEDNTITADAAGKFYPAQYIKVVLTFKDAGDLKMSMPIGVPITEAPKVNSDKIDLHPKENQGEVD</sequence>
<dbReference type="Proteomes" id="UP000237752">
    <property type="component" value="Unassembled WGS sequence"/>
</dbReference>
<dbReference type="RefSeq" id="WP_146135300.1">
    <property type="nucleotide sequence ID" value="NZ_PVUE01000003.1"/>
</dbReference>
<dbReference type="AlphaFoldDB" id="A0A2T1A3T4"/>
<feature type="chain" id="PRO_5039047981" description="Copper(I)-binding protein" evidence="2">
    <location>
        <begin position="36"/>
        <end position="209"/>
    </location>
</feature>
<name>A0A2T1A3T4_9ACTN</name>
<keyword evidence="2" id="KW-0732">Signal</keyword>
<dbReference type="EMBL" id="PVUE01000003">
    <property type="protein sequence ID" value="PRZ43204.1"/>
    <property type="molecule type" value="Genomic_DNA"/>
</dbReference>
<evidence type="ECO:0008006" key="5">
    <source>
        <dbReference type="Google" id="ProtNLM"/>
    </source>
</evidence>
<gene>
    <name evidence="3" type="ORF">CLV47_103262</name>
</gene>
<comment type="caution">
    <text evidence="3">The sequence shown here is derived from an EMBL/GenBank/DDBJ whole genome shotgun (WGS) entry which is preliminary data.</text>
</comment>
<dbReference type="OrthoDB" id="5188566at2"/>
<organism evidence="3 4">
    <name type="scientific">Antricoccus suffuscus</name>
    <dbReference type="NCBI Taxonomy" id="1629062"/>
    <lineage>
        <taxon>Bacteria</taxon>
        <taxon>Bacillati</taxon>
        <taxon>Actinomycetota</taxon>
        <taxon>Actinomycetes</taxon>
        <taxon>Geodermatophilales</taxon>
        <taxon>Antricoccaceae</taxon>
        <taxon>Antricoccus</taxon>
    </lineage>
</organism>
<accession>A0A2T1A3T4</accession>
<proteinExistence type="predicted"/>
<reference evidence="3 4" key="1">
    <citation type="submission" date="2018-03" db="EMBL/GenBank/DDBJ databases">
        <title>Genomic Encyclopedia of Archaeal and Bacterial Type Strains, Phase II (KMG-II): from individual species to whole genera.</title>
        <authorList>
            <person name="Goeker M."/>
        </authorList>
    </citation>
    <scope>NUCLEOTIDE SEQUENCE [LARGE SCALE GENOMIC DNA]</scope>
    <source>
        <strain evidence="3 4">DSM 100065</strain>
    </source>
</reference>
<feature type="signal peptide" evidence="2">
    <location>
        <begin position="1"/>
        <end position="35"/>
    </location>
</feature>